<dbReference type="EMBL" id="UYSU01034555">
    <property type="protein sequence ID" value="VDL94641.1"/>
    <property type="molecule type" value="Genomic_DNA"/>
</dbReference>
<dbReference type="WBParaSite" id="SSLN_0000858601-mRNA-1">
    <property type="protein sequence ID" value="SSLN_0000858601-mRNA-1"/>
    <property type="gene ID" value="SSLN_0000858601"/>
</dbReference>
<evidence type="ECO:0000313" key="2">
    <source>
        <dbReference type="Proteomes" id="UP000275846"/>
    </source>
</evidence>
<organism evidence="3">
    <name type="scientific">Schistocephalus solidus</name>
    <name type="common">Tapeworm</name>
    <dbReference type="NCBI Taxonomy" id="70667"/>
    <lineage>
        <taxon>Eukaryota</taxon>
        <taxon>Metazoa</taxon>
        <taxon>Spiralia</taxon>
        <taxon>Lophotrochozoa</taxon>
        <taxon>Platyhelminthes</taxon>
        <taxon>Cestoda</taxon>
        <taxon>Eucestoda</taxon>
        <taxon>Diphyllobothriidea</taxon>
        <taxon>Diphyllobothriidae</taxon>
        <taxon>Schistocephalus</taxon>
    </lineage>
</organism>
<accession>A0A183SVK8</accession>
<proteinExistence type="predicted"/>
<protein>
    <submittedName>
        <fullName evidence="3">HEAT repeat-containing protein 6</fullName>
    </submittedName>
</protein>
<dbReference type="AlphaFoldDB" id="A0A183SVK8"/>
<sequence>MVYYVVMIHHILRNWTQKYKLTCIDSLSAKVDSRENFFDAPGQFLKRRVSTALVNAFAAPKIVVQKTTQATLEPKKQPENNAKSIKTEDRIFLLKELLPSLLTLSASLVLSKRPPVRHRAALMYALAASFLTAEVIPNQNPSCVVLPDVCYITTLLLAHPSAGIRRDACSILTATITKLKDSQQELRNIVAYLTQDWSPNQEVLLTPMKNVNRETNSKKATAWTLGHLQAYCSVCRLLVENDLQTEAACLLAKTACNALHVDWSHLMLETPRENFSGVWAAHRPSGISGAMFKRNSETSSLNDSQNGFPYSPGYAGPRSPFGGSRIRESELESPLSEEVVGTAGTRPNFDFRSSLIIIIHASIEYLCDPSRELAQLAHEVGLFTCVICT</sequence>
<reference evidence="3" key="1">
    <citation type="submission" date="2016-06" db="UniProtKB">
        <authorList>
            <consortium name="WormBaseParasite"/>
        </authorList>
    </citation>
    <scope>IDENTIFICATION</scope>
</reference>
<dbReference type="Proteomes" id="UP000275846">
    <property type="component" value="Unassembled WGS sequence"/>
</dbReference>
<name>A0A183SVK8_SCHSO</name>
<keyword evidence="2" id="KW-1185">Reference proteome</keyword>
<reference evidence="1 2" key="2">
    <citation type="submission" date="2018-11" db="EMBL/GenBank/DDBJ databases">
        <authorList>
            <consortium name="Pathogen Informatics"/>
        </authorList>
    </citation>
    <scope>NUCLEOTIDE SEQUENCE [LARGE SCALE GENOMIC DNA]</scope>
    <source>
        <strain evidence="1 2">NST_G2</strain>
    </source>
</reference>
<evidence type="ECO:0000313" key="1">
    <source>
        <dbReference type="EMBL" id="VDL94641.1"/>
    </source>
</evidence>
<dbReference type="OrthoDB" id="6244246at2759"/>
<evidence type="ECO:0000313" key="3">
    <source>
        <dbReference type="WBParaSite" id="SSLN_0000858601-mRNA-1"/>
    </source>
</evidence>
<gene>
    <name evidence="1" type="ORF">SSLN_LOCUS8256</name>
</gene>